<proteinExistence type="predicted"/>
<organism evidence="1 2">
    <name type="scientific">Panthera leo</name>
    <name type="common">Lion</name>
    <dbReference type="NCBI Taxonomy" id="9689"/>
    <lineage>
        <taxon>Eukaryota</taxon>
        <taxon>Metazoa</taxon>
        <taxon>Chordata</taxon>
        <taxon>Craniata</taxon>
        <taxon>Vertebrata</taxon>
        <taxon>Euteleostomi</taxon>
        <taxon>Mammalia</taxon>
        <taxon>Eutheria</taxon>
        <taxon>Laurasiatheria</taxon>
        <taxon>Carnivora</taxon>
        <taxon>Feliformia</taxon>
        <taxon>Felidae</taxon>
        <taxon>Pantherinae</taxon>
        <taxon>Panthera</taxon>
    </lineage>
</organism>
<dbReference type="AlphaFoldDB" id="A0A8C8XHN5"/>
<dbReference type="Proteomes" id="UP000694399">
    <property type="component" value="Chromosome B2"/>
</dbReference>
<evidence type="ECO:0000313" key="1">
    <source>
        <dbReference type="Ensembl" id="ENSPLOP00000018491.1"/>
    </source>
</evidence>
<evidence type="ECO:0000313" key="2">
    <source>
        <dbReference type="Proteomes" id="UP000694399"/>
    </source>
</evidence>
<reference evidence="1" key="3">
    <citation type="submission" date="2025-09" db="UniProtKB">
        <authorList>
            <consortium name="Ensembl"/>
        </authorList>
    </citation>
    <scope>IDENTIFICATION</scope>
</reference>
<dbReference type="Ensembl" id="ENSPLOT00000020465.1">
    <property type="protein sequence ID" value="ENSPLOP00000018491.1"/>
    <property type="gene ID" value="ENSPLOG00000013506.1"/>
</dbReference>
<keyword evidence="2" id="KW-1185">Reference proteome</keyword>
<name>A0A8C8XHN5_PANLE</name>
<protein>
    <submittedName>
        <fullName evidence="1">Uncharacterized protein</fullName>
    </submittedName>
</protein>
<sequence length="52" mass="5939">AASVSLMREEAIGGDPCGKMALMESYQNLTRVVDYCENNYIQVHFILRIQFL</sequence>
<reference evidence="1" key="2">
    <citation type="submission" date="2025-08" db="UniProtKB">
        <authorList>
            <consortium name="Ensembl"/>
        </authorList>
    </citation>
    <scope>IDENTIFICATION</scope>
</reference>
<dbReference type="Gene3D" id="6.10.140.1620">
    <property type="match status" value="1"/>
</dbReference>
<reference evidence="1" key="1">
    <citation type="journal article" date="2019" name="bioRxiv">
        <title>Long live the king: chromosome-level assembly of the lion (Panthera leo) using linked-read, Hi-C, and long read data.</title>
        <authorList>
            <person name="Armstrong E.E."/>
            <person name="Taylor R.W."/>
            <person name="Miller D.E."/>
            <person name="Kaelin C."/>
            <person name="Barsh G."/>
            <person name="Hadly E.A."/>
            <person name="Petrov D."/>
        </authorList>
    </citation>
    <scope>NUCLEOTIDE SEQUENCE [LARGE SCALE GENOMIC DNA]</scope>
</reference>
<accession>A0A8C8XHN5</accession>